<feature type="region of interest" description="Disordered" evidence="4">
    <location>
        <begin position="111"/>
        <end position="131"/>
    </location>
</feature>
<reference evidence="6 7" key="1">
    <citation type="submission" date="2018-04" db="EMBL/GenBank/DDBJ databases">
        <title>Active sludge and wastewater microbial communities from Klosterneuburg, Austria.</title>
        <authorList>
            <person name="Wagner M."/>
        </authorList>
    </citation>
    <scope>NUCLEOTIDE SEQUENCE [LARGE SCALE GENOMIC DNA]</scope>
    <source>
        <strain evidence="6 7">Nl12</strain>
    </source>
</reference>
<dbReference type="InterPro" id="IPR051011">
    <property type="entry name" value="Metal_resp_trans_reg"/>
</dbReference>
<evidence type="ECO:0000256" key="1">
    <source>
        <dbReference type="ARBA" id="ARBA00023015"/>
    </source>
</evidence>
<keyword evidence="1" id="KW-0805">Transcription regulation</keyword>
<evidence type="ECO:0000313" key="7">
    <source>
        <dbReference type="Proteomes" id="UP000244152"/>
    </source>
</evidence>
<evidence type="ECO:0000256" key="3">
    <source>
        <dbReference type="ARBA" id="ARBA00023163"/>
    </source>
</evidence>
<dbReference type="AlphaFoldDB" id="A0A2T5IGT6"/>
<evidence type="ECO:0000256" key="4">
    <source>
        <dbReference type="SAM" id="MobiDB-lite"/>
    </source>
</evidence>
<dbReference type="SMART" id="SM00418">
    <property type="entry name" value="HTH_ARSR"/>
    <property type="match status" value="1"/>
</dbReference>
<dbReference type="Gene3D" id="1.10.10.10">
    <property type="entry name" value="Winged helix-like DNA-binding domain superfamily/Winged helix DNA-binding domain"/>
    <property type="match status" value="1"/>
</dbReference>
<dbReference type="Proteomes" id="UP000244152">
    <property type="component" value="Unassembled WGS sequence"/>
</dbReference>
<name>A0A2T5IGT6_9PROT</name>
<sequence length="131" mass="14784">MKLEKDLHKDFQISEMRDSASKACTMLRTLANEDRLLILCQLIDGPRTVGELESLLGIRQPTLSQQLTVLRQESLVSTERNGKYIIYSLASSEVVQIMQTLYRLYCGTKGVESGEDSGSNLPTRGKYRQAR</sequence>
<dbReference type="InterPro" id="IPR001845">
    <property type="entry name" value="HTH_ArsR_DNA-bd_dom"/>
</dbReference>
<dbReference type="InterPro" id="IPR011991">
    <property type="entry name" value="ArsR-like_HTH"/>
</dbReference>
<protein>
    <submittedName>
        <fullName evidence="6">ArsR family transcriptional regulator</fullName>
    </submittedName>
</protein>
<accession>A0A2T5IGT6</accession>
<dbReference type="RefSeq" id="WP_308811368.1">
    <property type="nucleotide sequence ID" value="NZ_QAOK01000002.1"/>
</dbReference>
<dbReference type="NCBIfam" id="NF033788">
    <property type="entry name" value="HTH_metalloreg"/>
    <property type="match status" value="1"/>
</dbReference>
<organism evidence="6 7">
    <name type="scientific">Nitrosospira multiformis</name>
    <dbReference type="NCBI Taxonomy" id="1231"/>
    <lineage>
        <taxon>Bacteria</taxon>
        <taxon>Pseudomonadati</taxon>
        <taxon>Pseudomonadota</taxon>
        <taxon>Betaproteobacteria</taxon>
        <taxon>Nitrosomonadales</taxon>
        <taxon>Nitrosomonadaceae</taxon>
        <taxon>Nitrosospira</taxon>
    </lineage>
</organism>
<dbReference type="GO" id="GO:0003677">
    <property type="term" value="F:DNA binding"/>
    <property type="evidence" value="ECO:0007669"/>
    <property type="project" value="UniProtKB-KW"/>
</dbReference>
<dbReference type="PANTHER" id="PTHR43132:SF2">
    <property type="entry name" value="ARSENICAL RESISTANCE OPERON REPRESSOR ARSR-RELATED"/>
    <property type="match status" value="1"/>
</dbReference>
<dbReference type="PROSITE" id="PS50987">
    <property type="entry name" value="HTH_ARSR_2"/>
    <property type="match status" value="1"/>
</dbReference>
<dbReference type="PANTHER" id="PTHR43132">
    <property type="entry name" value="ARSENICAL RESISTANCE OPERON REPRESSOR ARSR-RELATED"/>
    <property type="match status" value="1"/>
</dbReference>
<dbReference type="Pfam" id="PF01022">
    <property type="entry name" value="HTH_5"/>
    <property type="match status" value="1"/>
</dbReference>
<dbReference type="GO" id="GO:0003700">
    <property type="term" value="F:DNA-binding transcription factor activity"/>
    <property type="evidence" value="ECO:0007669"/>
    <property type="project" value="InterPro"/>
</dbReference>
<dbReference type="CDD" id="cd00090">
    <property type="entry name" value="HTH_ARSR"/>
    <property type="match status" value="1"/>
</dbReference>
<evidence type="ECO:0000256" key="2">
    <source>
        <dbReference type="ARBA" id="ARBA00023125"/>
    </source>
</evidence>
<dbReference type="InterPro" id="IPR036388">
    <property type="entry name" value="WH-like_DNA-bd_sf"/>
</dbReference>
<dbReference type="InterPro" id="IPR036390">
    <property type="entry name" value="WH_DNA-bd_sf"/>
</dbReference>
<evidence type="ECO:0000259" key="5">
    <source>
        <dbReference type="PROSITE" id="PS50987"/>
    </source>
</evidence>
<feature type="domain" description="HTH arsR-type" evidence="5">
    <location>
        <begin position="13"/>
        <end position="109"/>
    </location>
</feature>
<dbReference type="SUPFAM" id="SSF46785">
    <property type="entry name" value="Winged helix' DNA-binding domain"/>
    <property type="match status" value="1"/>
</dbReference>
<keyword evidence="3" id="KW-0804">Transcription</keyword>
<dbReference type="EMBL" id="QAOK01000002">
    <property type="protein sequence ID" value="PTQ83021.1"/>
    <property type="molecule type" value="Genomic_DNA"/>
</dbReference>
<proteinExistence type="predicted"/>
<keyword evidence="2" id="KW-0238">DNA-binding</keyword>
<dbReference type="PRINTS" id="PR00778">
    <property type="entry name" value="HTHARSR"/>
</dbReference>
<evidence type="ECO:0000313" key="6">
    <source>
        <dbReference type="EMBL" id="PTQ83021.1"/>
    </source>
</evidence>
<gene>
    <name evidence="6" type="ORF">C8R21_10224</name>
</gene>
<comment type="caution">
    <text evidence="6">The sequence shown here is derived from an EMBL/GenBank/DDBJ whole genome shotgun (WGS) entry which is preliminary data.</text>
</comment>